<evidence type="ECO:0000259" key="12">
    <source>
        <dbReference type="PROSITE" id="PS52015"/>
    </source>
</evidence>
<organism evidence="13 14">
    <name type="scientific">Dyella telluris</name>
    <dbReference type="NCBI Taxonomy" id="2763498"/>
    <lineage>
        <taxon>Bacteria</taxon>
        <taxon>Pseudomonadati</taxon>
        <taxon>Pseudomonadota</taxon>
        <taxon>Gammaproteobacteria</taxon>
        <taxon>Lysobacterales</taxon>
        <taxon>Rhodanobacteraceae</taxon>
        <taxon>Dyella</taxon>
    </lineage>
</organism>
<evidence type="ECO:0000256" key="11">
    <source>
        <dbReference type="SAM" id="SignalP"/>
    </source>
</evidence>
<evidence type="ECO:0000256" key="4">
    <source>
        <dbReference type="ARBA" id="ARBA00022475"/>
    </source>
</evidence>
<dbReference type="PROSITE" id="PS52015">
    <property type="entry name" value="TONB_CTD"/>
    <property type="match status" value="1"/>
</dbReference>
<dbReference type="GO" id="GO:0098797">
    <property type="term" value="C:plasma membrane protein complex"/>
    <property type="evidence" value="ECO:0007669"/>
    <property type="project" value="TreeGrafter"/>
</dbReference>
<dbReference type="PANTHER" id="PTHR33446:SF2">
    <property type="entry name" value="PROTEIN TONB"/>
    <property type="match status" value="1"/>
</dbReference>
<dbReference type="Pfam" id="PF03544">
    <property type="entry name" value="TonB_C"/>
    <property type="match status" value="1"/>
</dbReference>
<feature type="chain" id="PRO_5028998255" evidence="11">
    <location>
        <begin position="24"/>
        <end position="137"/>
    </location>
</feature>
<feature type="region of interest" description="Disordered" evidence="10">
    <location>
        <begin position="28"/>
        <end position="69"/>
    </location>
</feature>
<dbReference type="GO" id="GO:0031992">
    <property type="term" value="F:energy transducer activity"/>
    <property type="evidence" value="ECO:0007669"/>
    <property type="project" value="TreeGrafter"/>
</dbReference>
<comment type="similarity">
    <text evidence="2">Belongs to the TonB family.</text>
</comment>
<keyword evidence="6" id="KW-0812">Transmembrane</keyword>
<dbReference type="InterPro" id="IPR051045">
    <property type="entry name" value="TonB-dependent_transducer"/>
</dbReference>
<protein>
    <submittedName>
        <fullName evidence="13">Energy transducer TonB</fullName>
    </submittedName>
</protein>
<dbReference type="NCBIfam" id="TIGR01352">
    <property type="entry name" value="tonB_Cterm"/>
    <property type="match status" value="1"/>
</dbReference>
<evidence type="ECO:0000256" key="10">
    <source>
        <dbReference type="SAM" id="MobiDB-lite"/>
    </source>
</evidence>
<keyword evidence="9" id="KW-0472">Membrane</keyword>
<evidence type="ECO:0000256" key="8">
    <source>
        <dbReference type="ARBA" id="ARBA00022989"/>
    </source>
</evidence>
<keyword evidence="11" id="KW-0732">Signal</keyword>
<evidence type="ECO:0000256" key="6">
    <source>
        <dbReference type="ARBA" id="ARBA00022692"/>
    </source>
</evidence>
<comment type="subcellular location">
    <subcellularLocation>
        <location evidence="1">Cell inner membrane</location>
        <topology evidence="1">Single-pass membrane protein</topology>
        <orientation evidence="1">Periplasmic side</orientation>
    </subcellularLocation>
</comment>
<keyword evidence="5" id="KW-0997">Cell inner membrane</keyword>
<evidence type="ECO:0000256" key="2">
    <source>
        <dbReference type="ARBA" id="ARBA00006555"/>
    </source>
</evidence>
<reference evidence="13 14" key="1">
    <citation type="submission" date="2020-08" db="EMBL/GenBank/DDBJ databases">
        <title>Dyella sp. G9 isolated from forest soil.</title>
        <authorList>
            <person name="Fu J."/>
            <person name="Qiu L."/>
        </authorList>
    </citation>
    <scope>NUCLEOTIDE SEQUENCE [LARGE SCALE GENOMIC DNA]</scope>
    <source>
        <strain evidence="13 14">G9</strain>
    </source>
</reference>
<evidence type="ECO:0000256" key="5">
    <source>
        <dbReference type="ARBA" id="ARBA00022519"/>
    </source>
</evidence>
<dbReference type="InterPro" id="IPR006260">
    <property type="entry name" value="TonB/TolA_C"/>
</dbReference>
<evidence type="ECO:0000313" key="14">
    <source>
        <dbReference type="Proteomes" id="UP000515873"/>
    </source>
</evidence>
<keyword evidence="14" id="KW-1185">Reference proteome</keyword>
<evidence type="ECO:0000256" key="1">
    <source>
        <dbReference type="ARBA" id="ARBA00004383"/>
    </source>
</evidence>
<evidence type="ECO:0000313" key="13">
    <source>
        <dbReference type="EMBL" id="QNK01120.1"/>
    </source>
</evidence>
<feature type="domain" description="TonB C-terminal" evidence="12">
    <location>
        <begin position="48"/>
        <end position="137"/>
    </location>
</feature>
<dbReference type="Gene3D" id="3.30.1150.10">
    <property type="match status" value="1"/>
</dbReference>
<keyword evidence="8" id="KW-1133">Transmembrane helix</keyword>
<gene>
    <name evidence="13" type="ORF">H8F01_18985</name>
</gene>
<dbReference type="InterPro" id="IPR037682">
    <property type="entry name" value="TonB_C"/>
</dbReference>
<dbReference type="AlphaFoldDB" id="A0A7G8Q2W2"/>
<keyword evidence="3" id="KW-0813">Transport</keyword>
<dbReference type="RefSeq" id="WP_187056582.1">
    <property type="nucleotide sequence ID" value="NZ_CP060412.1"/>
</dbReference>
<dbReference type="Proteomes" id="UP000515873">
    <property type="component" value="Chromosome"/>
</dbReference>
<name>A0A7G8Q2W2_9GAMM</name>
<dbReference type="KEGG" id="dtl:H8F01_18985"/>
<accession>A0A7G8Q2W2</accession>
<dbReference type="EMBL" id="CP060412">
    <property type="protein sequence ID" value="QNK01120.1"/>
    <property type="molecule type" value="Genomic_DNA"/>
</dbReference>
<proteinExistence type="inferred from homology"/>
<dbReference type="PANTHER" id="PTHR33446">
    <property type="entry name" value="PROTEIN TONB-RELATED"/>
    <property type="match status" value="1"/>
</dbReference>
<evidence type="ECO:0000256" key="9">
    <source>
        <dbReference type="ARBA" id="ARBA00023136"/>
    </source>
</evidence>
<evidence type="ECO:0000256" key="3">
    <source>
        <dbReference type="ARBA" id="ARBA00022448"/>
    </source>
</evidence>
<keyword evidence="4" id="KW-1003">Cell membrane</keyword>
<dbReference type="GO" id="GO:0055085">
    <property type="term" value="P:transmembrane transport"/>
    <property type="evidence" value="ECO:0007669"/>
    <property type="project" value="InterPro"/>
</dbReference>
<keyword evidence="7" id="KW-0653">Protein transport</keyword>
<dbReference type="SUPFAM" id="SSF74653">
    <property type="entry name" value="TolA/TonB C-terminal domain"/>
    <property type="match status" value="1"/>
</dbReference>
<dbReference type="GO" id="GO:0015031">
    <property type="term" value="P:protein transport"/>
    <property type="evidence" value="ECO:0007669"/>
    <property type="project" value="UniProtKB-KW"/>
</dbReference>
<sequence length="137" mass="13967">MNSKLIMLAACTAALILGQSALAATGAQDAPAPASSAASHGGGTQADTPASVDDDRPQPAPRYSATMKNDGGTGTVVVMVQVGADGKAKSYHVMMSSGAKSLDDEAVRTVKKWSYKPAIKNGVPTDGYVQVPVTFNK</sequence>
<feature type="compositionally biased region" description="Low complexity" evidence="10">
    <location>
        <begin position="28"/>
        <end position="39"/>
    </location>
</feature>
<evidence type="ECO:0000256" key="7">
    <source>
        <dbReference type="ARBA" id="ARBA00022927"/>
    </source>
</evidence>
<feature type="signal peptide" evidence="11">
    <location>
        <begin position="1"/>
        <end position="23"/>
    </location>
</feature>